<comment type="similarity">
    <text evidence="2">Belongs to the TAF7 family.</text>
</comment>
<sequence>MSDKPRTILKISTSGLSQQAADGIASAGSQSATAATPRLKLTTKARFTATPVPTEPLDSPKTIKLKVPRKPKPAAASTNKKRDHDEVDENINAPAASGRKKLKISLVKKAVGTENEEPQSATILTPFVRFKVKDKGRKKNKQRVKGYAYDSEASDREAEPIQQWNFILRMAPGPDAEWLKSMIETRQLESNKRQFVLRFLQEDGRRAMLTVRNKTYAAILVDLPCIIESMKGWDKKGWYKSADVHQMLLVLGTIASEAEALVYPIPPGEVNEKTWAYAHGLTPPMHWVRKRRFRKRISTHAIQNIEEAVKRLLEKDTAAVGDVRYDVLDRDALRRQEEMEDEYDENAEGEYEEDYEQDAAGEDEVMEEEDEEDLAAQFESFLDGGEDGMDAGNEGLDTAETPASSGAIGMDLNIGTDSEMGTPGAGGSKPTSDDEDDDDDDDDDDESEKEERAGFQRAREEIHELEAAIKEQLVEMERMANPLLKTRIRNKIQALQADLEMKKRAVGDEDDD</sequence>
<dbReference type="Pfam" id="PF04658">
    <property type="entry name" value="TAFII55_N"/>
    <property type="match status" value="1"/>
</dbReference>
<dbReference type="GO" id="GO:0016251">
    <property type="term" value="F:RNA polymerase II general transcription initiation factor activity"/>
    <property type="evidence" value="ECO:0007669"/>
    <property type="project" value="TreeGrafter"/>
</dbReference>
<feature type="compositionally biased region" description="Basic residues" evidence="6">
    <location>
        <begin position="63"/>
        <end position="72"/>
    </location>
</feature>
<dbReference type="AlphaFoldDB" id="A0A8H3IJ59"/>
<dbReference type="GO" id="GO:0051123">
    <property type="term" value="P:RNA polymerase II preinitiation complex assembly"/>
    <property type="evidence" value="ECO:0007669"/>
    <property type="project" value="TreeGrafter"/>
</dbReference>
<evidence type="ECO:0000256" key="2">
    <source>
        <dbReference type="ARBA" id="ARBA00009368"/>
    </source>
</evidence>
<evidence type="ECO:0000256" key="1">
    <source>
        <dbReference type="ARBA" id="ARBA00004123"/>
    </source>
</evidence>
<accession>A0A8H3IJ59</accession>
<gene>
    <name evidence="8" type="ORF">GOMPHAMPRED_002123</name>
</gene>
<evidence type="ECO:0000259" key="7">
    <source>
        <dbReference type="SMART" id="SM01370"/>
    </source>
</evidence>
<organism evidence="8 9">
    <name type="scientific">Gomphillus americanus</name>
    <dbReference type="NCBI Taxonomy" id="1940652"/>
    <lineage>
        <taxon>Eukaryota</taxon>
        <taxon>Fungi</taxon>
        <taxon>Dikarya</taxon>
        <taxon>Ascomycota</taxon>
        <taxon>Pezizomycotina</taxon>
        <taxon>Lecanoromycetes</taxon>
        <taxon>OSLEUM clade</taxon>
        <taxon>Ostropomycetidae</taxon>
        <taxon>Ostropales</taxon>
        <taxon>Graphidaceae</taxon>
        <taxon>Gomphilloideae</taxon>
        <taxon>Gomphillus</taxon>
    </lineage>
</organism>
<comment type="caution">
    <text evidence="8">The sequence shown here is derived from an EMBL/GenBank/DDBJ whole genome shotgun (WGS) entry which is preliminary data.</text>
</comment>
<feature type="compositionally biased region" description="Basic and acidic residues" evidence="6">
    <location>
        <begin position="449"/>
        <end position="460"/>
    </location>
</feature>
<dbReference type="InterPro" id="IPR037817">
    <property type="entry name" value="TAF7"/>
</dbReference>
<feature type="region of interest" description="Disordered" evidence="6">
    <location>
        <begin position="13"/>
        <end position="94"/>
    </location>
</feature>
<name>A0A8H3IJ59_9LECA</name>
<dbReference type="PANTHER" id="PTHR12228:SF0">
    <property type="entry name" value="TATA-BOX BINDING PROTEIN ASSOCIATED FACTOR 7"/>
    <property type="match status" value="1"/>
</dbReference>
<dbReference type="GO" id="GO:0005669">
    <property type="term" value="C:transcription factor TFIID complex"/>
    <property type="evidence" value="ECO:0007669"/>
    <property type="project" value="InterPro"/>
</dbReference>
<feature type="domain" description="TAFII55 protein conserved region" evidence="7">
    <location>
        <begin position="165"/>
        <end position="321"/>
    </location>
</feature>
<dbReference type="CDD" id="cd08047">
    <property type="entry name" value="TAF7"/>
    <property type="match status" value="1"/>
</dbReference>
<feature type="region of interest" description="Disordered" evidence="6">
    <location>
        <begin position="335"/>
        <end position="460"/>
    </location>
</feature>
<evidence type="ECO:0000256" key="3">
    <source>
        <dbReference type="ARBA" id="ARBA00023015"/>
    </source>
</evidence>
<dbReference type="SMART" id="SM01370">
    <property type="entry name" value="TAFII55_N"/>
    <property type="match status" value="1"/>
</dbReference>
<evidence type="ECO:0000256" key="6">
    <source>
        <dbReference type="SAM" id="MobiDB-lite"/>
    </source>
</evidence>
<protein>
    <recommendedName>
        <fullName evidence="7">TAFII55 protein conserved region domain-containing protein</fullName>
    </recommendedName>
</protein>
<evidence type="ECO:0000313" key="9">
    <source>
        <dbReference type="Proteomes" id="UP000664169"/>
    </source>
</evidence>
<dbReference type="OrthoDB" id="153872at2759"/>
<dbReference type="PANTHER" id="PTHR12228">
    <property type="entry name" value="TRANSCRIPTION INITIATION FACTOR TFIID 55 KD SUBUNIT-RELATED"/>
    <property type="match status" value="1"/>
</dbReference>
<proteinExistence type="inferred from homology"/>
<evidence type="ECO:0000256" key="4">
    <source>
        <dbReference type="ARBA" id="ARBA00023163"/>
    </source>
</evidence>
<keyword evidence="5" id="KW-0539">Nucleus</keyword>
<evidence type="ECO:0000256" key="5">
    <source>
        <dbReference type="ARBA" id="ARBA00023242"/>
    </source>
</evidence>
<keyword evidence="4" id="KW-0804">Transcription</keyword>
<reference evidence="8" key="1">
    <citation type="submission" date="2021-03" db="EMBL/GenBank/DDBJ databases">
        <authorList>
            <person name="Tagirdzhanova G."/>
        </authorList>
    </citation>
    <scope>NUCLEOTIDE SEQUENCE</scope>
</reference>
<keyword evidence="9" id="KW-1185">Reference proteome</keyword>
<feature type="compositionally biased region" description="Acidic residues" evidence="6">
    <location>
        <begin position="433"/>
        <end position="448"/>
    </location>
</feature>
<keyword evidence="3" id="KW-0805">Transcription regulation</keyword>
<dbReference type="EMBL" id="CAJPDQ010000016">
    <property type="protein sequence ID" value="CAF9920738.1"/>
    <property type="molecule type" value="Genomic_DNA"/>
</dbReference>
<evidence type="ECO:0000313" key="8">
    <source>
        <dbReference type="EMBL" id="CAF9920738.1"/>
    </source>
</evidence>
<dbReference type="InterPro" id="IPR006751">
    <property type="entry name" value="TAFII55_prot_cons_reg"/>
</dbReference>
<feature type="compositionally biased region" description="Acidic residues" evidence="6">
    <location>
        <begin position="338"/>
        <end position="374"/>
    </location>
</feature>
<dbReference type="Proteomes" id="UP000664169">
    <property type="component" value="Unassembled WGS sequence"/>
</dbReference>
<feature type="compositionally biased region" description="Low complexity" evidence="6">
    <location>
        <begin position="25"/>
        <end position="36"/>
    </location>
</feature>
<comment type="subcellular location">
    <subcellularLocation>
        <location evidence="1">Nucleus</location>
    </subcellularLocation>
</comment>